<sequence>MCRFFLRAIECGPLLLSIFVHGTVRFSQSLQCLQCELQLHNVGLNLSH</sequence>
<reference evidence="1" key="1">
    <citation type="submission" date="2014-11" db="EMBL/GenBank/DDBJ databases">
        <authorList>
            <person name="Amaro Gonzalez C."/>
        </authorList>
    </citation>
    <scope>NUCLEOTIDE SEQUENCE</scope>
</reference>
<evidence type="ECO:0000313" key="1">
    <source>
        <dbReference type="EMBL" id="JAH02183.1"/>
    </source>
</evidence>
<organism evidence="1">
    <name type="scientific">Anguilla anguilla</name>
    <name type="common">European freshwater eel</name>
    <name type="synonym">Muraena anguilla</name>
    <dbReference type="NCBI Taxonomy" id="7936"/>
    <lineage>
        <taxon>Eukaryota</taxon>
        <taxon>Metazoa</taxon>
        <taxon>Chordata</taxon>
        <taxon>Craniata</taxon>
        <taxon>Vertebrata</taxon>
        <taxon>Euteleostomi</taxon>
        <taxon>Actinopterygii</taxon>
        <taxon>Neopterygii</taxon>
        <taxon>Teleostei</taxon>
        <taxon>Anguilliformes</taxon>
        <taxon>Anguillidae</taxon>
        <taxon>Anguilla</taxon>
    </lineage>
</organism>
<dbReference type="EMBL" id="GBXM01106394">
    <property type="protein sequence ID" value="JAH02183.1"/>
    <property type="molecule type" value="Transcribed_RNA"/>
</dbReference>
<name>A0A0E9PE92_ANGAN</name>
<accession>A0A0E9PE92</accession>
<reference evidence="1" key="2">
    <citation type="journal article" date="2015" name="Fish Shellfish Immunol.">
        <title>Early steps in the European eel (Anguilla anguilla)-Vibrio vulnificus interaction in the gills: Role of the RtxA13 toxin.</title>
        <authorList>
            <person name="Callol A."/>
            <person name="Pajuelo D."/>
            <person name="Ebbesson L."/>
            <person name="Teles M."/>
            <person name="MacKenzie S."/>
            <person name="Amaro C."/>
        </authorList>
    </citation>
    <scope>NUCLEOTIDE SEQUENCE</scope>
</reference>
<protein>
    <submittedName>
        <fullName evidence="1">Uncharacterized protein</fullName>
    </submittedName>
</protein>
<proteinExistence type="predicted"/>
<dbReference type="AlphaFoldDB" id="A0A0E9PE92"/>